<reference evidence="5" key="1">
    <citation type="submission" date="2017-09" db="EMBL/GenBank/DDBJ databases">
        <title>Depth-based differentiation of microbial function through sediment-hosted aquifers and enrichment of novel symbionts in the deep terrestrial subsurface.</title>
        <authorList>
            <person name="Probst A.J."/>
            <person name="Ladd B."/>
            <person name="Jarett J.K."/>
            <person name="Geller-Mcgrath D.E."/>
            <person name="Sieber C.M.K."/>
            <person name="Emerson J.B."/>
            <person name="Anantharaman K."/>
            <person name="Thomas B.C."/>
            <person name="Malmstrom R."/>
            <person name="Stieglmeier M."/>
            <person name="Klingl A."/>
            <person name="Woyke T."/>
            <person name="Ryan C.M."/>
            <person name="Banfield J.F."/>
        </authorList>
    </citation>
    <scope>NUCLEOTIDE SEQUENCE [LARGE SCALE GENOMIC DNA]</scope>
</reference>
<sequence length="154" mass="16730">MKRIKEVYIICDHIRSLYNVGSIFRTADAMGVTKIYLCGITGTPLQSGLQKVSLGAENFVAWEYKKSASLLINSLKKQGVKIVALELLAGQSIDLKKFKPQFPLALIVGNEVEGVSKNLLKKADDIVHIPMSGQKESLNVAVAFGIAGYSIMSS</sequence>
<evidence type="ECO:0000259" key="3">
    <source>
        <dbReference type="Pfam" id="PF00588"/>
    </source>
</evidence>
<evidence type="ECO:0000313" key="4">
    <source>
        <dbReference type="EMBL" id="PIS05779.1"/>
    </source>
</evidence>
<dbReference type="Gene3D" id="3.40.1280.10">
    <property type="match status" value="1"/>
</dbReference>
<dbReference type="GO" id="GO:0005829">
    <property type="term" value="C:cytosol"/>
    <property type="evidence" value="ECO:0007669"/>
    <property type="project" value="TreeGrafter"/>
</dbReference>
<dbReference type="AlphaFoldDB" id="A0A2H0W354"/>
<dbReference type="GO" id="GO:0008173">
    <property type="term" value="F:RNA methyltransferase activity"/>
    <property type="evidence" value="ECO:0007669"/>
    <property type="project" value="InterPro"/>
</dbReference>
<dbReference type="GO" id="GO:0032259">
    <property type="term" value="P:methylation"/>
    <property type="evidence" value="ECO:0007669"/>
    <property type="project" value="UniProtKB-KW"/>
</dbReference>
<dbReference type="GO" id="GO:0003723">
    <property type="term" value="F:RNA binding"/>
    <property type="evidence" value="ECO:0007669"/>
    <property type="project" value="InterPro"/>
</dbReference>
<dbReference type="InterPro" id="IPR029026">
    <property type="entry name" value="tRNA_m1G_MTases_N"/>
</dbReference>
<evidence type="ECO:0000256" key="1">
    <source>
        <dbReference type="ARBA" id="ARBA00022603"/>
    </source>
</evidence>
<dbReference type="PANTHER" id="PTHR46429:SF1">
    <property type="entry name" value="23S RRNA (GUANOSINE-2'-O-)-METHYLTRANSFERASE RLMB"/>
    <property type="match status" value="1"/>
</dbReference>
<dbReference type="Pfam" id="PF00588">
    <property type="entry name" value="SpoU_methylase"/>
    <property type="match status" value="1"/>
</dbReference>
<gene>
    <name evidence="4" type="ORF">COT80_03355</name>
</gene>
<name>A0A2H0W354_9BACT</name>
<dbReference type="EMBL" id="PEZY01000012">
    <property type="protein sequence ID" value="PIS05779.1"/>
    <property type="molecule type" value="Genomic_DNA"/>
</dbReference>
<evidence type="ECO:0000256" key="2">
    <source>
        <dbReference type="ARBA" id="ARBA00022679"/>
    </source>
</evidence>
<dbReference type="InterPro" id="IPR001537">
    <property type="entry name" value="SpoU_MeTrfase"/>
</dbReference>
<dbReference type="InterPro" id="IPR029028">
    <property type="entry name" value="Alpha/beta_knot_MTases"/>
</dbReference>
<comment type="caution">
    <text evidence="4">The sequence shown here is derived from an EMBL/GenBank/DDBJ whole genome shotgun (WGS) entry which is preliminary data.</text>
</comment>
<evidence type="ECO:0000313" key="5">
    <source>
        <dbReference type="Proteomes" id="UP000229056"/>
    </source>
</evidence>
<proteinExistence type="predicted"/>
<dbReference type="GO" id="GO:0006396">
    <property type="term" value="P:RNA processing"/>
    <property type="evidence" value="ECO:0007669"/>
    <property type="project" value="InterPro"/>
</dbReference>
<dbReference type="Proteomes" id="UP000229056">
    <property type="component" value="Unassembled WGS sequence"/>
</dbReference>
<keyword evidence="2 4" id="KW-0808">Transferase</keyword>
<dbReference type="SUPFAM" id="SSF75217">
    <property type="entry name" value="alpha/beta knot"/>
    <property type="match status" value="1"/>
</dbReference>
<dbReference type="PANTHER" id="PTHR46429">
    <property type="entry name" value="23S RRNA (GUANOSINE-2'-O-)-METHYLTRANSFERASE RLMB"/>
    <property type="match status" value="1"/>
</dbReference>
<dbReference type="InterPro" id="IPR004441">
    <property type="entry name" value="rRNA_MeTrfase_TrmH"/>
</dbReference>
<feature type="domain" description="tRNA/rRNA methyltransferase SpoU type" evidence="3">
    <location>
        <begin position="7"/>
        <end position="149"/>
    </location>
</feature>
<protein>
    <submittedName>
        <fullName evidence="4">RNA methyltransferase</fullName>
    </submittedName>
</protein>
<organism evidence="4 5">
    <name type="scientific">Candidatus Buchananbacteria bacterium CG10_big_fil_rev_8_21_14_0_10_33_19</name>
    <dbReference type="NCBI Taxonomy" id="1974525"/>
    <lineage>
        <taxon>Bacteria</taxon>
        <taxon>Candidatus Buchananiibacteriota</taxon>
    </lineage>
</organism>
<keyword evidence="1 4" id="KW-0489">Methyltransferase</keyword>
<accession>A0A2H0W354</accession>